<dbReference type="GO" id="GO:0016787">
    <property type="term" value="F:hydrolase activity"/>
    <property type="evidence" value="ECO:0007669"/>
    <property type="project" value="UniProtKB-KW"/>
</dbReference>
<gene>
    <name evidence="6" type="ORF">IM660_05485</name>
</gene>
<dbReference type="InterPro" id="IPR020476">
    <property type="entry name" value="Nudix_hydrolase"/>
</dbReference>
<evidence type="ECO:0000256" key="1">
    <source>
        <dbReference type="ARBA" id="ARBA00001946"/>
    </source>
</evidence>
<dbReference type="PRINTS" id="PR00502">
    <property type="entry name" value="NUDIXFAMILY"/>
</dbReference>
<keyword evidence="3 4" id="KW-0378">Hydrolase</keyword>
<evidence type="ECO:0000256" key="3">
    <source>
        <dbReference type="ARBA" id="ARBA00022801"/>
    </source>
</evidence>
<dbReference type="InterPro" id="IPR000086">
    <property type="entry name" value="NUDIX_hydrolase_dom"/>
</dbReference>
<dbReference type="Proteomes" id="UP000593758">
    <property type="component" value="Chromosome"/>
</dbReference>
<sequence length="145" mass="16211">MQFDTRFAAYGVIIESRRGSEHILLALWNESDRPRWTMPGGGADLAETAEQTMVREVWEETGYTVEPGPLLGIDTHHVPAERRLHGTLPMKAVRALYGATIIGGELRHEVDGSTDEARWIPLSDVHTLDRVELVDVAIDLWGSRP</sequence>
<accession>A0A7M1SVY7</accession>
<evidence type="ECO:0000256" key="2">
    <source>
        <dbReference type="ARBA" id="ARBA00005582"/>
    </source>
</evidence>
<keyword evidence="7" id="KW-1185">Reference proteome</keyword>
<proteinExistence type="inferred from homology"/>
<dbReference type="Gene3D" id="3.90.79.10">
    <property type="entry name" value="Nucleoside Triphosphate Pyrophosphohydrolase"/>
    <property type="match status" value="1"/>
</dbReference>
<dbReference type="SUPFAM" id="SSF55811">
    <property type="entry name" value="Nudix"/>
    <property type="match status" value="1"/>
</dbReference>
<dbReference type="PANTHER" id="PTHR43046">
    <property type="entry name" value="GDP-MANNOSE MANNOSYL HYDROLASE"/>
    <property type="match status" value="1"/>
</dbReference>
<dbReference type="KEGG" id="halt:IM660_05485"/>
<dbReference type="CDD" id="cd02883">
    <property type="entry name" value="NUDIX_Hydrolase"/>
    <property type="match status" value="1"/>
</dbReference>
<dbReference type="AlphaFoldDB" id="A0A7M1SVY7"/>
<name>A0A7M1SVY7_9MICO</name>
<dbReference type="InterPro" id="IPR020084">
    <property type="entry name" value="NUDIX_hydrolase_CS"/>
</dbReference>
<dbReference type="InterPro" id="IPR015797">
    <property type="entry name" value="NUDIX_hydrolase-like_dom_sf"/>
</dbReference>
<reference evidence="6 7" key="1">
    <citation type="submission" date="2020-10" db="EMBL/GenBank/DDBJ databases">
        <title>Haloactinobacterium sp. RN3S43, a bacterium isolated from saline soil.</title>
        <authorList>
            <person name="Sun J.-Q."/>
        </authorList>
    </citation>
    <scope>NUCLEOTIDE SEQUENCE [LARGE SCALE GENOMIC DNA]</scope>
    <source>
        <strain evidence="6 7">RN3S43</strain>
    </source>
</reference>
<dbReference type="RefSeq" id="WP_193498384.1">
    <property type="nucleotide sequence ID" value="NZ_CP063169.1"/>
</dbReference>
<evidence type="ECO:0000259" key="5">
    <source>
        <dbReference type="PROSITE" id="PS51462"/>
    </source>
</evidence>
<dbReference type="PROSITE" id="PS51462">
    <property type="entry name" value="NUDIX"/>
    <property type="match status" value="1"/>
</dbReference>
<protein>
    <submittedName>
        <fullName evidence="6">NUDIX domain-containing protein</fullName>
    </submittedName>
</protein>
<dbReference type="EMBL" id="CP063169">
    <property type="protein sequence ID" value="QOR71729.1"/>
    <property type="molecule type" value="Genomic_DNA"/>
</dbReference>
<comment type="cofactor">
    <cofactor evidence="1">
        <name>Mg(2+)</name>
        <dbReference type="ChEBI" id="CHEBI:18420"/>
    </cofactor>
</comment>
<dbReference type="Pfam" id="PF00293">
    <property type="entry name" value="NUDIX"/>
    <property type="match status" value="1"/>
</dbReference>
<organism evidence="6 7">
    <name type="scientific">Ruania alkalisoli</name>
    <dbReference type="NCBI Taxonomy" id="2779775"/>
    <lineage>
        <taxon>Bacteria</taxon>
        <taxon>Bacillati</taxon>
        <taxon>Actinomycetota</taxon>
        <taxon>Actinomycetes</taxon>
        <taxon>Micrococcales</taxon>
        <taxon>Ruaniaceae</taxon>
        <taxon>Ruania</taxon>
    </lineage>
</organism>
<evidence type="ECO:0000313" key="7">
    <source>
        <dbReference type="Proteomes" id="UP000593758"/>
    </source>
</evidence>
<dbReference type="PROSITE" id="PS00893">
    <property type="entry name" value="NUDIX_BOX"/>
    <property type="match status" value="1"/>
</dbReference>
<comment type="similarity">
    <text evidence="2 4">Belongs to the Nudix hydrolase family.</text>
</comment>
<evidence type="ECO:0000313" key="6">
    <source>
        <dbReference type="EMBL" id="QOR71729.1"/>
    </source>
</evidence>
<dbReference type="PANTHER" id="PTHR43046:SF14">
    <property type="entry name" value="MUTT_NUDIX FAMILY PROTEIN"/>
    <property type="match status" value="1"/>
</dbReference>
<feature type="domain" description="Nudix hydrolase" evidence="5">
    <location>
        <begin position="5"/>
        <end position="144"/>
    </location>
</feature>
<evidence type="ECO:0000256" key="4">
    <source>
        <dbReference type="RuleBase" id="RU003476"/>
    </source>
</evidence>